<reference evidence="1 2" key="1">
    <citation type="submission" date="2016-10" db="EMBL/GenBank/DDBJ databases">
        <authorList>
            <person name="de Groot N.N."/>
        </authorList>
    </citation>
    <scope>NUCLEOTIDE SEQUENCE [LARGE SCALE GENOMIC DNA]</scope>
    <source>
        <strain evidence="1 2">DSM 44637</strain>
    </source>
</reference>
<proteinExistence type="predicted"/>
<protein>
    <submittedName>
        <fullName evidence="1">Uncharacterized protein</fullName>
    </submittedName>
</protein>
<name>A0A1I5IJW7_9PSEU</name>
<accession>A0A1I5IJW7</accession>
<dbReference type="STRING" id="112413.SAMN05421854_102501"/>
<dbReference type="AlphaFoldDB" id="A0A1I5IJW7"/>
<dbReference type="Proteomes" id="UP000199137">
    <property type="component" value="Unassembled WGS sequence"/>
</dbReference>
<dbReference type="EMBL" id="FOWC01000002">
    <property type="protein sequence ID" value="SFO60540.1"/>
    <property type="molecule type" value="Genomic_DNA"/>
</dbReference>
<gene>
    <name evidence="1" type="ORF">SAMN05421854_102501</name>
</gene>
<evidence type="ECO:0000313" key="1">
    <source>
        <dbReference type="EMBL" id="SFO60540.1"/>
    </source>
</evidence>
<evidence type="ECO:0000313" key="2">
    <source>
        <dbReference type="Proteomes" id="UP000199137"/>
    </source>
</evidence>
<sequence>MGRDVPQPPQAGAEVLTGDRYLETLVESAEKLVRAVRRENMLMVDAMLADAEMVYRDPLTGARAMVVLLAAMVPDDRTAAELLQWRAAPRRLRPVAKGSAA</sequence>
<organism evidence="1 2">
    <name type="scientific">Amycolatopsis rubida</name>
    <dbReference type="NCBI Taxonomy" id="112413"/>
    <lineage>
        <taxon>Bacteria</taxon>
        <taxon>Bacillati</taxon>
        <taxon>Actinomycetota</taxon>
        <taxon>Actinomycetes</taxon>
        <taxon>Pseudonocardiales</taxon>
        <taxon>Pseudonocardiaceae</taxon>
        <taxon>Amycolatopsis</taxon>
    </lineage>
</organism>